<comment type="caution">
    <text evidence="1">The sequence shown here is derived from an EMBL/GenBank/DDBJ whole genome shotgun (WGS) entry which is preliminary data.</text>
</comment>
<accession>A0ACC5ZX09</accession>
<evidence type="ECO:0000313" key="2">
    <source>
        <dbReference type="Proteomes" id="UP001203036"/>
    </source>
</evidence>
<organism evidence="1 2">
    <name type="scientific">Lutimaribacter degradans</name>
    <dbReference type="NCBI Taxonomy" id="2945989"/>
    <lineage>
        <taxon>Bacteria</taxon>
        <taxon>Pseudomonadati</taxon>
        <taxon>Pseudomonadota</taxon>
        <taxon>Alphaproteobacteria</taxon>
        <taxon>Rhodobacterales</taxon>
        <taxon>Roseobacteraceae</taxon>
        <taxon>Lutimaribacter</taxon>
    </lineage>
</organism>
<protein>
    <submittedName>
        <fullName evidence="1">UPF0280 family protein</fullName>
    </submittedName>
</protein>
<keyword evidence="2" id="KW-1185">Reference proteome</keyword>
<dbReference type="EMBL" id="JAMQGO010000006">
    <property type="protein sequence ID" value="MCM2562635.1"/>
    <property type="molecule type" value="Genomic_DNA"/>
</dbReference>
<reference evidence="1" key="1">
    <citation type="submission" date="2022-06" db="EMBL/GenBank/DDBJ databases">
        <title>Lutimaribacter sp. EGI FJ00013, a novel bacterium isolated from a salt lake sediment enrichment.</title>
        <authorList>
            <person name="Gao L."/>
            <person name="Fang B.-Z."/>
            <person name="Li W.-J."/>
        </authorList>
    </citation>
    <scope>NUCLEOTIDE SEQUENCE</scope>
    <source>
        <strain evidence="1">EGI FJ00013</strain>
    </source>
</reference>
<evidence type="ECO:0000313" key="1">
    <source>
        <dbReference type="EMBL" id="MCM2562635.1"/>
    </source>
</evidence>
<gene>
    <name evidence="1" type="ORF">M8744_10820</name>
</gene>
<name>A0ACC5ZX09_9RHOB</name>
<proteinExistence type="predicted"/>
<dbReference type="Proteomes" id="UP001203036">
    <property type="component" value="Unassembled WGS sequence"/>
</dbReference>
<sequence>MTGPVAAILPGQRLHLQHGPIDLVIGADGDRDAAFAAATDRFQTVLEELVQELPLLRRPVGDAPAGLVAQRMHAACIPQAEGVTFVTPMAAVAGSVADEVLAAMVAAAPLTRAYVNNGGDIALYLGPGARFEIGLAGLDGIGLGRACVDADMAVRGVATSGAGGRSLSLGIADSVTVLAANAAAADVAATLIAGAVDLADHPEIRRVPASDVQDDSDLGDRPVVRAVGLLTPDEVARALAAGVAAARQMRQRGLIVGAALMLRGQARVVGDIAPRAVHDKQEEGILAHA</sequence>